<proteinExistence type="predicted"/>
<keyword evidence="2" id="KW-1185">Reference proteome</keyword>
<accession>A0ACD0NSX1</accession>
<dbReference type="EMBL" id="KZ820127">
    <property type="protein sequence ID" value="PWN48889.1"/>
    <property type="molecule type" value="Genomic_DNA"/>
</dbReference>
<sequence>MQSADPANLFQSSASLQVGIKRSQKASETSSGTRFGSPIWSGKSHTDTERLAQGGAGADGGANKVLDLKLRDEESEDRSRIHQEAWVAESGGFLRRLDLETGETVQVFRGHTAPVSSLDFIEVHPRPSEVENPRHGPKPSGCRTLVVTASWDKSLRFWPVLPRGSIISSSSSSSSSATTTTAPPSPSKQPEPLQVISDAGSDFLKCVHTIVSSNGWTEAILSAGSDKTVRCWDVRPLVGWVESLDDSEWQRLAKEGLQGGGLNPPPQVQVIGTMRDHTRPINRIASLAPHSSFHDPQDPARLPILFTADSMGRVVEMNLEIERFAEGKSIASFKVKRELRGHETGVYDLKAGWKELEVEGEEVPPLGKAGQRGVGDGSEDYQSPCYETDDGSIRRKVAEVWTASSDKTAMLFSLSPWARERFNSTKTLTSTKVVSRISKAGAPLGSQPPLGPVRRIVHPDYVKSILPISHLSSSTLEPNLILTGSSDENIRVWDLDHHHDLSEEKDGNDRSGGAKLIRQVQGHWHEVGNLQAWYRIHSGELGEIDPIRSGEGEWWIVSSSLDGSIRRWRLFDLLKPIVPEDETKGKEEEVGGISKGDQDQGEGVDRSKPKVENQAVTMTEEEERELAELLSEDEE</sequence>
<evidence type="ECO:0000313" key="2">
    <source>
        <dbReference type="Proteomes" id="UP000245626"/>
    </source>
</evidence>
<organism evidence="1 2">
    <name type="scientific">Violaceomyces palustris</name>
    <dbReference type="NCBI Taxonomy" id="1673888"/>
    <lineage>
        <taxon>Eukaryota</taxon>
        <taxon>Fungi</taxon>
        <taxon>Dikarya</taxon>
        <taxon>Basidiomycota</taxon>
        <taxon>Ustilaginomycotina</taxon>
        <taxon>Ustilaginomycetes</taxon>
        <taxon>Violaceomycetales</taxon>
        <taxon>Violaceomycetaceae</taxon>
        <taxon>Violaceomyces</taxon>
    </lineage>
</organism>
<dbReference type="Proteomes" id="UP000245626">
    <property type="component" value="Unassembled WGS sequence"/>
</dbReference>
<protein>
    <submittedName>
        <fullName evidence="1">WD40 repeat-like protein</fullName>
    </submittedName>
</protein>
<evidence type="ECO:0000313" key="1">
    <source>
        <dbReference type="EMBL" id="PWN48889.1"/>
    </source>
</evidence>
<name>A0ACD0NSX1_9BASI</name>
<reference evidence="1 2" key="1">
    <citation type="journal article" date="2018" name="Mol. Biol. Evol.">
        <title>Broad Genomic Sampling Reveals a Smut Pathogenic Ancestry of the Fungal Clade Ustilaginomycotina.</title>
        <authorList>
            <person name="Kijpornyongpan T."/>
            <person name="Mondo S.J."/>
            <person name="Barry K."/>
            <person name="Sandor L."/>
            <person name="Lee J."/>
            <person name="Lipzen A."/>
            <person name="Pangilinan J."/>
            <person name="LaButti K."/>
            <person name="Hainaut M."/>
            <person name="Henrissat B."/>
            <person name="Grigoriev I.V."/>
            <person name="Spatafora J.W."/>
            <person name="Aime M.C."/>
        </authorList>
    </citation>
    <scope>NUCLEOTIDE SEQUENCE [LARGE SCALE GENOMIC DNA]</scope>
    <source>
        <strain evidence="1 2">SA 807</strain>
    </source>
</reference>
<gene>
    <name evidence="1" type="ORF">IE53DRAFT_380979</name>
</gene>